<accession>A0ACC0U7Q7</accession>
<keyword evidence="2" id="KW-1185">Reference proteome</keyword>
<reference evidence="1" key="1">
    <citation type="submission" date="2021-03" db="EMBL/GenBank/DDBJ databases">
        <title>Evolutionary priming and transition to the ectomycorrhizal habit in an iconic lineage of mushroom-forming fungi: is preadaptation a requirement?</title>
        <authorList>
            <consortium name="DOE Joint Genome Institute"/>
            <person name="Looney B.P."/>
            <person name="Miyauchi S."/>
            <person name="Morin E."/>
            <person name="Drula E."/>
            <person name="Courty P.E."/>
            <person name="Chicoki N."/>
            <person name="Fauchery L."/>
            <person name="Kohler A."/>
            <person name="Kuo A."/>
            <person name="LaButti K."/>
            <person name="Pangilinan J."/>
            <person name="Lipzen A."/>
            <person name="Riley R."/>
            <person name="Andreopoulos W."/>
            <person name="He G."/>
            <person name="Johnson J."/>
            <person name="Barry K.W."/>
            <person name="Grigoriev I.V."/>
            <person name="Nagy L."/>
            <person name="Hibbett D."/>
            <person name="Henrissat B."/>
            <person name="Matheny P.B."/>
            <person name="Labbe J."/>
            <person name="Martin A.F."/>
        </authorList>
    </citation>
    <scope>NUCLEOTIDE SEQUENCE</scope>
    <source>
        <strain evidence="1">BPL698</strain>
    </source>
</reference>
<gene>
    <name evidence="1" type="ORF">F5148DRAFT_1149553</name>
</gene>
<protein>
    <submittedName>
        <fullName evidence="1">Uncharacterized protein</fullName>
    </submittedName>
</protein>
<organism evidence="1 2">
    <name type="scientific">Russula earlei</name>
    <dbReference type="NCBI Taxonomy" id="71964"/>
    <lineage>
        <taxon>Eukaryota</taxon>
        <taxon>Fungi</taxon>
        <taxon>Dikarya</taxon>
        <taxon>Basidiomycota</taxon>
        <taxon>Agaricomycotina</taxon>
        <taxon>Agaricomycetes</taxon>
        <taxon>Russulales</taxon>
        <taxon>Russulaceae</taxon>
        <taxon>Russula</taxon>
    </lineage>
</organism>
<evidence type="ECO:0000313" key="2">
    <source>
        <dbReference type="Proteomes" id="UP001207468"/>
    </source>
</evidence>
<name>A0ACC0U7Q7_9AGAM</name>
<dbReference type="EMBL" id="JAGFNK010000114">
    <property type="protein sequence ID" value="KAI9507686.1"/>
    <property type="molecule type" value="Genomic_DNA"/>
</dbReference>
<sequence length="111" mass="11617">MHTSTLYAILCLAVGVAPSFALPSGGSALHDHGPKKKELKVPTGEGVQLDLDNEVPLADGEWPPKRNGPTYLTNPARGEKGRAPPKTITIHRKGPGTGADQKLTQNLSSSG</sequence>
<dbReference type="Proteomes" id="UP001207468">
    <property type="component" value="Unassembled WGS sequence"/>
</dbReference>
<comment type="caution">
    <text evidence="1">The sequence shown here is derived from an EMBL/GenBank/DDBJ whole genome shotgun (WGS) entry which is preliminary data.</text>
</comment>
<proteinExistence type="predicted"/>
<evidence type="ECO:0000313" key="1">
    <source>
        <dbReference type="EMBL" id="KAI9507686.1"/>
    </source>
</evidence>